<dbReference type="RefSeq" id="WP_183126334.1">
    <property type="nucleotide sequence ID" value="NZ_JACJHR010000072.1"/>
</dbReference>
<evidence type="ECO:0000313" key="11">
    <source>
        <dbReference type="Proteomes" id="UP000550260"/>
    </source>
</evidence>
<evidence type="ECO:0000256" key="6">
    <source>
        <dbReference type="RuleBase" id="RU362125"/>
    </source>
</evidence>
<comment type="similarity">
    <text evidence="2 6">Belongs to the acyl-CoA dehydrogenase family.</text>
</comment>
<name>A0A8E2B8K3_9PSEU</name>
<dbReference type="PANTHER" id="PTHR43292:SF3">
    <property type="entry name" value="ACYL-COA DEHYDROGENASE FADE29"/>
    <property type="match status" value="1"/>
</dbReference>
<dbReference type="InterPro" id="IPR009100">
    <property type="entry name" value="AcylCoA_DH/oxidase_NM_dom_sf"/>
</dbReference>
<comment type="caution">
    <text evidence="10">The sequence shown here is derived from an EMBL/GenBank/DDBJ whole genome shotgun (WGS) entry which is preliminary data.</text>
</comment>
<dbReference type="GO" id="GO:0005886">
    <property type="term" value="C:plasma membrane"/>
    <property type="evidence" value="ECO:0007669"/>
    <property type="project" value="TreeGrafter"/>
</dbReference>
<evidence type="ECO:0000256" key="4">
    <source>
        <dbReference type="ARBA" id="ARBA00022827"/>
    </source>
</evidence>
<protein>
    <submittedName>
        <fullName evidence="10">Acyl-CoA dehydrogenase family protein</fullName>
    </submittedName>
</protein>
<proteinExistence type="inferred from homology"/>
<dbReference type="GO" id="GO:0050660">
    <property type="term" value="F:flavin adenine dinucleotide binding"/>
    <property type="evidence" value="ECO:0007669"/>
    <property type="project" value="InterPro"/>
</dbReference>
<dbReference type="FunFam" id="2.40.110.10:FF:000011">
    <property type="entry name" value="Acyl-CoA dehydrogenase FadE34"/>
    <property type="match status" value="1"/>
</dbReference>
<dbReference type="InterPro" id="IPR036250">
    <property type="entry name" value="AcylCo_DH-like_C"/>
</dbReference>
<dbReference type="Pfam" id="PF02770">
    <property type="entry name" value="Acyl-CoA_dh_M"/>
    <property type="match status" value="1"/>
</dbReference>
<evidence type="ECO:0000259" key="8">
    <source>
        <dbReference type="Pfam" id="PF02770"/>
    </source>
</evidence>
<dbReference type="Pfam" id="PF00441">
    <property type="entry name" value="Acyl-CoA_dh_1"/>
    <property type="match status" value="1"/>
</dbReference>
<dbReference type="InterPro" id="IPR052161">
    <property type="entry name" value="Mycobact_Acyl-CoA_DH"/>
</dbReference>
<accession>A0A8E2B8K3</accession>
<dbReference type="InterPro" id="IPR037069">
    <property type="entry name" value="AcylCoA_DH/ox_N_sf"/>
</dbReference>
<evidence type="ECO:0000256" key="2">
    <source>
        <dbReference type="ARBA" id="ARBA00009347"/>
    </source>
</evidence>
<evidence type="ECO:0000256" key="1">
    <source>
        <dbReference type="ARBA" id="ARBA00001974"/>
    </source>
</evidence>
<reference evidence="10 11" key="1">
    <citation type="submission" date="2020-08" db="EMBL/GenBank/DDBJ databases">
        <title>Amycolatopsis echigonensis JCM 21831.</title>
        <authorList>
            <person name="Tedsree N."/>
            <person name="Kuncharoen N."/>
            <person name="Likhitwitayawuid K."/>
            <person name="Tanasupawat S."/>
        </authorList>
    </citation>
    <scope>NUCLEOTIDE SEQUENCE [LARGE SCALE GENOMIC DNA]</scope>
    <source>
        <strain evidence="10 11">JCM 21831</strain>
    </source>
</reference>
<dbReference type="InterPro" id="IPR013786">
    <property type="entry name" value="AcylCoA_DH/ox_N"/>
</dbReference>
<organism evidence="10 11">
    <name type="scientific">Amycolatopsis echigonensis</name>
    <dbReference type="NCBI Taxonomy" id="2576905"/>
    <lineage>
        <taxon>Bacteria</taxon>
        <taxon>Bacillati</taxon>
        <taxon>Actinomycetota</taxon>
        <taxon>Actinomycetes</taxon>
        <taxon>Pseudonocardiales</taxon>
        <taxon>Pseudonocardiaceae</taxon>
        <taxon>Amycolatopsis</taxon>
    </lineage>
</organism>
<dbReference type="SUPFAM" id="SSF47203">
    <property type="entry name" value="Acyl-CoA dehydrogenase C-terminal domain-like"/>
    <property type="match status" value="1"/>
</dbReference>
<sequence>MTPSERGELSRFSDDAEQWLADAVPERWRSQRNSLSPAEVTEVRREWDKQLYRGGYAGLSLPREYGGQGMGLAEEVAFHELAARAHAPEGFGRIGKILTAPTLIAHGTPDQQARFLPGILSGEDVWCQGFSEPGAGSDLASVSTTARRDGNGYRVTGQKIWTSFADVADRSLFLARTDPDARRYRNLSMLLLDMKQPGVTVRPIKQISGTSHFAEVFFEDVWVGEEDRLGGEGEGWKVAMTVLQNERGAIEGITRYVEMRGDMDLLLRCCAAGTERAAVAEQFDVRLELVRWQVSKAVELVDDPVAFARATSVLKVTWSELWQEMTEFAIVGSCPEHQAHWRHQYLETRASSIYSGSSEIQRNIMAERVLGLPK</sequence>
<feature type="domain" description="Acyl-CoA oxidase/dehydrogenase middle" evidence="8">
    <location>
        <begin position="127"/>
        <end position="221"/>
    </location>
</feature>
<comment type="cofactor">
    <cofactor evidence="1 6">
        <name>FAD</name>
        <dbReference type="ChEBI" id="CHEBI:57692"/>
    </cofactor>
</comment>
<feature type="domain" description="Acyl-CoA dehydrogenase/oxidase C-terminal" evidence="7">
    <location>
        <begin position="233"/>
        <end position="370"/>
    </location>
</feature>
<dbReference type="Pfam" id="PF02771">
    <property type="entry name" value="Acyl-CoA_dh_N"/>
    <property type="match status" value="1"/>
</dbReference>
<dbReference type="Proteomes" id="UP000550260">
    <property type="component" value="Unassembled WGS sequence"/>
</dbReference>
<keyword evidence="5 6" id="KW-0560">Oxidoreductase</keyword>
<evidence type="ECO:0000313" key="10">
    <source>
        <dbReference type="EMBL" id="MBB2504422.1"/>
    </source>
</evidence>
<feature type="domain" description="Acyl-CoA dehydrogenase/oxidase N-terminal" evidence="9">
    <location>
        <begin position="40"/>
        <end position="123"/>
    </location>
</feature>
<dbReference type="InterPro" id="IPR006091">
    <property type="entry name" value="Acyl-CoA_Oxase/DH_mid-dom"/>
</dbReference>
<dbReference type="GO" id="GO:0016627">
    <property type="term" value="F:oxidoreductase activity, acting on the CH-CH group of donors"/>
    <property type="evidence" value="ECO:0007669"/>
    <property type="project" value="InterPro"/>
</dbReference>
<evidence type="ECO:0000259" key="9">
    <source>
        <dbReference type="Pfam" id="PF02771"/>
    </source>
</evidence>
<dbReference type="Gene3D" id="1.20.140.10">
    <property type="entry name" value="Butyryl-CoA Dehydrogenase, subunit A, domain 3"/>
    <property type="match status" value="1"/>
</dbReference>
<dbReference type="InterPro" id="IPR009075">
    <property type="entry name" value="AcylCo_DH/oxidase_C"/>
</dbReference>
<dbReference type="Gene3D" id="2.40.110.10">
    <property type="entry name" value="Butyryl-CoA Dehydrogenase, subunit A, domain 2"/>
    <property type="match status" value="1"/>
</dbReference>
<dbReference type="PANTHER" id="PTHR43292">
    <property type="entry name" value="ACYL-COA DEHYDROGENASE"/>
    <property type="match status" value="1"/>
</dbReference>
<dbReference type="SUPFAM" id="SSF56645">
    <property type="entry name" value="Acyl-CoA dehydrogenase NM domain-like"/>
    <property type="match status" value="1"/>
</dbReference>
<dbReference type="EMBL" id="JACJHR010000072">
    <property type="protein sequence ID" value="MBB2504422.1"/>
    <property type="molecule type" value="Genomic_DNA"/>
</dbReference>
<keyword evidence="3 6" id="KW-0285">Flavoprotein</keyword>
<dbReference type="AlphaFoldDB" id="A0A8E2B8K3"/>
<evidence type="ECO:0000259" key="7">
    <source>
        <dbReference type="Pfam" id="PF00441"/>
    </source>
</evidence>
<evidence type="ECO:0000256" key="5">
    <source>
        <dbReference type="ARBA" id="ARBA00023002"/>
    </source>
</evidence>
<dbReference type="Gene3D" id="1.10.540.10">
    <property type="entry name" value="Acyl-CoA dehydrogenase/oxidase, N-terminal domain"/>
    <property type="match status" value="1"/>
</dbReference>
<evidence type="ECO:0000256" key="3">
    <source>
        <dbReference type="ARBA" id="ARBA00022630"/>
    </source>
</evidence>
<gene>
    <name evidence="10" type="ORF">H5411_35425</name>
</gene>
<keyword evidence="4 6" id="KW-0274">FAD</keyword>
<dbReference type="InterPro" id="IPR046373">
    <property type="entry name" value="Acyl-CoA_Oxase/DH_mid-dom_sf"/>
</dbReference>